<dbReference type="Proteomes" id="UP000789920">
    <property type="component" value="Unassembled WGS sequence"/>
</dbReference>
<evidence type="ECO:0000313" key="1">
    <source>
        <dbReference type="EMBL" id="CAG8799144.1"/>
    </source>
</evidence>
<name>A0ACA9RLW0_9GLOM</name>
<organism evidence="1 2">
    <name type="scientific">Racocetra persica</name>
    <dbReference type="NCBI Taxonomy" id="160502"/>
    <lineage>
        <taxon>Eukaryota</taxon>
        <taxon>Fungi</taxon>
        <taxon>Fungi incertae sedis</taxon>
        <taxon>Mucoromycota</taxon>
        <taxon>Glomeromycotina</taxon>
        <taxon>Glomeromycetes</taxon>
        <taxon>Diversisporales</taxon>
        <taxon>Gigasporaceae</taxon>
        <taxon>Racocetra</taxon>
    </lineage>
</organism>
<accession>A0ACA9RLW0</accession>
<proteinExistence type="predicted"/>
<feature type="non-terminal residue" evidence="1">
    <location>
        <position position="1"/>
    </location>
</feature>
<reference evidence="1" key="1">
    <citation type="submission" date="2021-06" db="EMBL/GenBank/DDBJ databases">
        <authorList>
            <person name="Kallberg Y."/>
            <person name="Tangrot J."/>
            <person name="Rosling A."/>
        </authorList>
    </citation>
    <scope>NUCLEOTIDE SEQUENCE</scope>
    <source>
        <strain evidence="1">MA461A</strain>
    </source>
</reference>
<protein>
    <submittedName>
        <fullName evidence="1">7579_t:CDS:1</fullName>
    </submittedName>
</protein>
<comment type="caution">
    <text evidence="1">The sequence shown here is derived from an EMBL/GenBank/DDBJ whole genome shotgun (WGS) entry which is preliminary data.</text>
</comment>
<dbReference type="EMBL" id="CAJVQC010058859">
    <property type="protein sequence ID" value="CAG8799144.1"/>
    <property type="molecule type" value="Genomic_DNA"/>
</dbReference>
<gene>
    <name evidence="1" type="ORF">RPERSI_LOCUS20658</name>
</gene>
<keyword evidence="2" id="KW-1185">Reference proteome</keyword>
<feature type="non-terminal residue" evidence="1">
    <location>
        <position position="190"/>
    </location>
</feature>
<evidence type="ECO:0000313" key="2">
    <source>
        <dbReference type="Proteomes" id="UP000789920"/>
    </source>
</evidence>
<sequence>GKILVKALIDTSLKFNTISESLFDKLKEDYGIGDPVENLYGDVIGRDWLWMHEAKISFGYSPKTCVHYAKIVINGMSIPLIKENSNKASSSKNNLSRSETEIDKPDLNLEKFIDIFKKLSIETNLSSSDSESTGSDCNKNNDYFDYSETCPACNGEHKRDDVGGWWSDCDYCGEKTYRLYCNKTFSGIPI</sequence>